<evidence type="ECO:0000313" key="2">
    <source>
        <dbReference type="EMBL" id="GFY03139.1"/>
    </source>
</evidence>
<proteinExistence type="predicted"/>
<accession>A0A8X6V8E3</accession>
<evidence type="ECO:0000313" key="3">
    <source>
        <dbReference type="Proteomes" id="UP000887159"/>
    </source>
</evidence>
<dbReference type="Proteomes" id="UP000887159">
    <property type="component" value="Unassembled WGS sequence"/>
</dbReference>
<dbReference type="EMBL" id="BMAU01021235">
    <property type="protein sequence ID" value="GFY03139.1"/>
    <property type="molecule type" value="Genomic_DNA"/>
</dbReference>
<evidence type="ECO:0000256" key="1">
    <source>
        <dbReference type="SAM" id="MobiDB-lite"/>
    </source>
</evidence>
<feature type="non-terminal residue" evidence="2">
    <location>
        <position position="1"/>
    </location>
</feature>
<feature type="region of interest" description="Disordered" evidence="1">
    <location>
        <begin position="1"/>
        <end position="29"/>
    </location>
</feature>
<organism evidence="2 3">
    <name type="scientific">Trichonephila clavipes</name>
    <name type="common">Golden silk orbweaver</name>
    <name type="synonym">Nephila clavipes</name>
    <dbReference type="NCBI Taxonomy" id="2585209"/>
    <lineage>
        <taxon>Eukaryota</taxon>
        <taxon>Metazoa</taxon>
        <taxon>Ecdysozoa</taxon>
        <taxon>Arthropoda</taxon>
        <taxon>Chelicerata</taxon>
        <taxon>Arachnida</taxon>
        <taxon>Araneae</taxon>
        <taxon>Araneomorphae</taxon>
        <taxon>Entelegynae</taxon>
        <taxon>Araneoidea</taxon>
        <taxon>Nephilidae</taxon>
        <taxon>Trichonephila</taxon>
    </lineage>
</organism>
<dbReference type="AlphaFoldDB" id="A0A8X6V8E3"/>
<feature type="compositionally biased region" description="Basic and acidic residues" evidence="1">
    <location>
        <begin position="14"/>
        <end position="29"/>
    </location>
</feature>
<name>A0A8X6V8E3_TRICX</name>
<sequence>KEDETDQAIEEPDEIMHINRDSESKYDKSDRHETFELNCNFQMLPKELYQEN</sequence>
<reference evidence="2" key="1">
    <citation type="submission" date="2020-08" db="EMBL/GenBank/DDBJ databases">
        <title>Multicomponent nature underlies the extraordinary mechanical properties of spider dragline silk.</title>
        <authorList>
            <person name="Kono N."/>
            <person name="Nakamura H."/>
            <person name="Mori M."/>
            <person name="Yoshida Y."/>
            <person name="Ohtoshi R."/>
            <person name="Malay A.D."/>
            <person name="Moran D.A.P."/>
            <person name="Tomita M."/>
            <person name="Numata K."/>
            <person name="Arakawa K."/>
        </authorList>
    </citation>
    <scope>NUCLEOTIDE SEQUENCE</scope>
</reference>
<gene>
    <name evidence="2" type="ORF">TNCV_4587401</name>
</gene>
<protein>
    <submittedName>
        <fullName evidence="2">Uncharacterized protein</fullName>
    </submittedName>
</protein>
<comment type="caution">
    <text evidence="2">The sequence shown here is derived from an EMBL/GenBank/DDBJ whole genome shotgun (WGS) entry which is preliminary data.</text>
</comment>
<keyword evidence="3" id="KW-1185">Reference proteome</keyword>
<feature type="compositionally biased region" description="Acidic residues" evidence="1">
    <location>
        <begin position="1"/>
        <end position="13"/>
    </location>
</feature>